<gene>
    <name evidence="2" type="ORF">A2310_00025</name>
</gene>
<feature type="transmembrane region" description="Helical" evidence="1">
    <location>
        <begin position="162"/>
        <end position="184"/>
    </location>
</feature>
<sequence length="189" mass="21764">MIYCEINLKMARGFAVNCLKKTMNNKYLLLFLLFIFSASLCFYFPFTSSISNENTLFSLASHETAELIASVSSYSLDDDIAKTVCLFFVFLSAMLSLIIYPFTLFIVILESVIFKFPLSSSKKNFFVVQTIIFTMLFLFSNLLMLMSWSSIMLSISMQIEATIYYCLMFLMSLFSILMSAWFGFSKNRN</sequence>
<dbReference type="Proteomes" id="UP000178417">
    <property type="component" value="Unassembled WGS sequence"/>
</dbReference>
<keyword evidence="1" id="KW-1133">Transmembrane helix</keyword>
<evidence type="ECO:0000313" key="2">
    <source>
        <dbReference type="EMBL" id="OGC25042.1"/>
    </source>
</evidence>
<dbReference type="EMBL" id="MEUB01000004">
    <property type="protein sequence ID" value="OGC25042.1"/>
    <property type="molecule type" value="Genomic_DNA"/>
</dbReference>
<name>A0A1F4SX77_UNCSA</name>
<feature type="transmembrane region" description="Helical" evidence="1">
    <location>
        <begin position="125"/>
        <end position="150"/>
    </location>
</feature>
<evidence type="ECO:0000313" key="3">
    <source>
        <dbReference type="Proteomes" id="UP000178417"/>
    </source>
</evidence>
<protein>
    <submittedName>
        <fullName evidence="2">Uncharacterized protein</fullName>
    </submittedName>
</protein>
<keyword evidence="1" id="KW-0472">Membrane</keyword>
<dbReference type="AlphaFoldDB" id="A0A1F4SX77"/>
<feature type="transmembrane region" description="Helical" evidence="1">
    <location>
        <begin position="27"/>
        <end position="46"/>
    </location>
</feature>
<evidence type="ECO:0000256" key="1">
    <source>
        <dbReference type="SAM" id="Phobius"/>
    </source>
</evidence>
<organism evidence="2 3">
    <name type="scientific">candidate division WOR-1 bacterium RIFOXYB2_FULL_37_13</name>
    <dbReference type="NCBI Taxonomy" id="1802579"/>
    <lineage>
        <taxon>Bacteria</taxon>
        <taxon>Bacillati</taxon>
        <taxon>Saganbacteria</taxon>
    </lineage>
</organism>
<proteinExistence type="predicted"/>
<accession>A0A1F4SX77</accession>
<dbReference type="STRING" id="1802579.A2310_00025"/>
<feature type="transmembrane region" description="Helical" evidence="1">
    <location>
        <begin position="80"/>
        <end position="113"/>
    </location>
</feature>
<comment type="caution">
    <text evidence="2">The sequence shown here is derived from an EMBL/GenBank/DDBJ whole genome shotgun (WGS) entry which is preliminary data.</text>
</comment>
<reference evidence="2 3" key="1">
    <citation type="journal article" date="2016" name="Nat. Commun.">
        <title>Thousands of microbial genomes shed light on interconnected biogeochemical processes in an aquifer system.</title>
        <authorList>
            <person name="Anantharaman K."/>
            <person name="Brown C.T."/>
            <person name="Hug L.A."/>
            <person name="Sharon I."/>
            <person name="Castelle C.J."/>
            <person name="Probst A.J."/>
            <person name="Thomas B.C."/>
            <person name="Singh A."/>
            <person name="Wilkins M.J."/>
            <person name="Karaoz U."/>
            <person name="Brodie E.L."/>
            <person name="Williams K.H."/>
            <person name="Hubbard S.S."/>
            <person name="Banfield J.F."/>
        </authorList>
    </citation>
    <scope>NUCLEOTIDE SEQUENCE [LARGE SCALE GENOMIC DNA]</scope>
</reference>
<keyword evidence="1" id="KW-0812">Transmembrane</keyword>